<evidence type="ECO:0000256" key="3">
    <source>
        <dbReference type="PROSITE-ProRule" id="PRU00339"/>
    </source>
</evidence>
<dbReference type="InterPro" id="IPR043195">
    <property type="entry name" value="TTC12"/>
</dbReference>
<evidence type="ECO:0000313" key="4">
    <source>
        <dbReference type="Ensembl" id="ENSCINP00000032756.1"/>
    </source>
</evidence>
<keyword evidence="1" id="KW-0677">Repeat</keyword>
<dbReference type="InterPro" id="IPR011990">
    <property type="entry name" value="TPR-like_helical_dom_sf"/>
</dbReference>
<accession>H2XSX2</accession>
<dbReference type="AlphaFoldDB" id="H2XSX2"/>
<dbReference type="Ensembl" id="ENSCINT00000030463.1">
    <property type="protein sequence ID" value="ENSCINP00000032756.1"/>
    <property type="gene ID" value="ENSCING00000022829.1"/>
</dbReference>
<dbReference type="Gene3D" id="1.25.40.10">
    <property type="entry name" value="Tetratricopeptide repeat domain"/>
    <property type="match status" value="1"/>
</dbReference>
<feature type="repeat" description="TPR" evidence="3">
    <location>
        <begin position="174"/>
        <end position="207"/>
    </location>
</feature>
<dbReference type="STRING" id="7719.ENSCINP00000032756"/>
<dbReference type="Proteomes" id="UP000008144">
    <property type="component" value="Chromosome 11"/>
</dbReference>
<dbReference type="Pfam" id="PF07719">
    <property type="entry name" value="TPR_2"/>
    <property type="match status" value="1"/>
</dbReference>
<reference evidence="5" key="1">
    <citation type="journal article" date="2002" name="Science">
        <title>The draft genome of Ciona intestinalis: insights into chordate and vertebrate origins.</title>
        <authorList>
            <person name="Dehal P."/>
            <person name="Satou Y."/>
            <person name="Campbell R.K."/>
            <person name="Chapman J."/>
            <person name="Degnan B."/>
            <person name="De Tomaso A."/>
            <person name="Davidson B."/>
            <person name="Di Gregorio A."/>
            <person name="Gelpke M."/>
            <person name="Goodstein D.M."/>
            <person name="Harafuji N."/>
            <person name="Hastings K.E."/>
            <person name="Ho I."/>
            <person name="Hotta K."/>
            <person name="Huang W."/>
            <person name="Kawashima T."/>
            <person name="Lemaire P."/>
            <person name="Martinez D."/>
            <person name="Meinertzhagen I.A."/>
            <person name="Necula S."/>
            <person name="Nonaka M."/>
            <person name="Putnam N."/>
            <person name="Rash S."/>
            <person name="Saiga H."/>
            <person name="Satake M."/>
            <person name="Terry A."/>
            <person name="Yamada L."/>
            <person name="Wang H.G."/>
            <person name="Awazu S."/>
            <person name="Azumi K."/>
            <person name="Boore J."/>
            <person name="Branno M."/>
            <person name="Chin-Bow S."/>
            <person name="DeSantis R."/>
            <person name="Doyle S."/>
            <person name="Francino P."/>
            <person name="Keys D.N."/>
            <person name="Haga S."/>
            <person name="Hayashi H."/>
            <person name="Hino K."/>
            <person name="Imai K.S."/>
            <person name="Inaba K."/>
            <person name="Kano S."/>
            <person name="Kobayashi K."/>
            <person name="Kobayashi M."/>
            <person name="Lee B.I."/>
            <person name="Makabe K.W."/>
            <person name="Manohar C."/>
            <person name="Matassi G."/>
            <person name="Medina M."/>
            <person name="Mochizuki Y."/>
            <person name="Mount S."/>
            <person name="Morishita T."/>
            <person name="Miura S."/>
            <person name="Nakayama A."/>
            <person name="Nishizaka S."/>
            <person name="Nomoto H."/>
            <person name="Ohta F."/>
            <person name="Oishi K."/>
            <person name="Rigoutsos I."/>
            <person name="Sano M."/>
            <person name="Sasaki A."/>
            <person name="Sasakura Y."/>
            <person name="Shoguchi E."/>
            <person name="Shin-i T."/>
            <person name="Spagnuolo A."/>
            <person name="Stainier D."/>
            <person name="Suzuki M.M."/>
            <person name="Tassy O."/>
            <person name="Takatori N."/>
            <person name="Tokuoka M."/>
            <person name="Yagi K."/>
            <person name="Yoshizaki F."/>
            <person name="Wada S."/>
            <person name="Zhang C."/>
            <person name="Hyatt P.D."/>
            <person name="Larimer F."/>
            <person name="Detter C."/>
            <person name="Doggett N."/>
            <person name="Glavina T."/>
            <person name="Hawkins T."/>
            <person name="Richardson P."/>
            <person name="Lucas S."/>
            <person name="Kohara Y."/>
            <person name="Levine M."/>
            <person name="Satoh N."/>
            <person name="Rokhsar D.S."/>
        </authorList>
    </citation>
    <scope>NUCLEOTIDE SEQUENCE [LARGE SCALE GENOMIC DNA]</scope>
</reference>
<dbReference type="GeneTree" id="ENSGT00940000164257"/>
<proteinExistence type="predicted"/>
<dbReference type="PANTHER" id="PTHR46540">
    <property type="entry name" value="TETRATRICOPEPTIDE REPEAT PROTEIN 12"/>
    <property type="match status" value="1"/>
</dbReference>
<protein>
    <submittedName>
        <fullName evidence="4">Uncharacterized protein</fullName>
    </submittedName>
</protein>
<reference evidence="4" key="3">
    <citation type="submission" date="2025-08" db="UniProtKB">
        <authorList>
            <consortium name="Ensembl"/>
        </authorList>
    </citation>
    <scope>IDENTIFICATION</scope>
</reference>
<organism evidence="4 5">
    <name type="scientific">Ciona intestinalis</name>
    <name type="common">Transparent sea squirt</name>
    <name type="synonym">Ascidia intestinalis</name>
    <dbReference type="NCBI Taxonomy" id="7719"/>
    <lineage>
        <taxon>Eukaryota</taxon>
        <taxon>Metazoa</taxon>
        <taxon>Chordata</taxon>
        <taxon>Tunicata</taxon>
        <taxon>Ascidiacea</taxon>
        <taxon>Phlebobranchia</taxon>
        <taxon>Cionidae</taxon>
        <taxon>Ciona</taxon>
    </lineage>
</organism>
<dbReference type="InterPro" id="IPR019734">
    <property type="entry name" value="TPR_rpt"/>
</dbReference>
<evidence type="ECO:0000256" key="1">
    <source>
        <dbReference type="ARBA" id="ARBA00022737"/>
    </source>
</evidence>
<keyword evidence="5" id="KW-1185">Reference proteome</keyword>
<reference evidence="4" key="2">
    <citation type="journal article" date="2008" name="Genome Biol.">
        <title>Improved genome assembly and evidence-based global gene model set for the chordate Ciona intestinalis: new insight into intron and operon populations.</title>
        <authorList>
            <person name="Satou Y."/>
            <person name="Mineta K."/>
            <person name="Ogasawara M."/>
            <person name="Sasakura Y."/>
            <person name="Shoguchi E."/>
            <person name="Ueno K."/>
            <person name="Yamada L."/>
            <person name="Matsumoto J."/>
            <person name="Wasserscheid J."/>
            <person name="Dewar K."/>
            <person name="Wiley G.B."/>
            <person name="Macmil S.L."/>
            <person name="Roe B.A."/>
            <person name="Zeller R.W."/>
            <person name="Hastings K.E."/>
            <person name="Lemaire P."/>
            <person name="Lindquist E."/>
            <person name="Endo T."/>
            <person name="Hotta K."/>
            <person name="Inaba K."/>
        </authorList>
    </citation>
    <scope>NUCLEOTIDE SEQUENCE [LARGE SCALE GENOMIC DNA]</scope>
    <source>
        <strain evidence="4">wild type</strain>
    </source>
</reference>
<dbReference type="InterPro" id="IPR013105">
    <property type="entry name" value="TPR_2"/>
</dbReference>
<dbReference type="HOGENOM" id="CLU_1010202_0_0_1"/>
<name>H2XSX2_CIOIN</name>
<evidence type="ECO:0000256" key="2">
    <source>
        <dbReference type="ARBA" id="ARBA00022803"/>
    </source>
</evidence>
<dbReference type="InParanoid" id="H2XSX2"/>
<dbReference type="EMBL" id="EAAA01000784">
    <property type="status" value="NOT_ANNOTATED_CDS"/>
    <property type="molecule type" value="Genomic_DNA"/>
</dbReference>
<reference evidence="4" key="4">
    <citation type="submission" date="2025-09" db="UniProtKB">
        <authorList>
            <consortium name="Ensembl"/>
        </authorList>
    </citation>
    <scope>IDENTIFICATION</scope>
</reference>
<dbReference type="OMA" id="WIALENC"/>
<evidence type="ECO:0000313" key="5">
    <source>
        <dbReference type="Proteomes" id="UP000008144"/>
    </source>
</evidence>
<sequence length="258" mass="29943">MQSVEDKQDFDNFLAKVSSIDSIVKGLTSEDVNVQAEAFEKADEELNALKKSKTFDKTVINKNAYKNDNNLKSFPNQHTSQDEFLSAMEADCQQRANARKERHKKANKLKELGNEEFKKNSFDEAIRIYTEATKEAKDLTPLYTNRAAAYLKLGKCEEAIADCDFSLRIDERWVKAFVFKGRAYQKLNKFDDAIEQFKQLLKLDKKNTKLVQKYIDEVEEDRRIFLLEAEAAKHGEEEKQDPVNIPQVIQTLRDRMQE</sequence>
<keyword evidence="2 3" id="KW-0802">TPR repeat</keyword>
<dbReference type="SMART" id="SM00028">
    <property type="entry name" value="TPR"/>
    <property type="match status" value="3"/>
</dbReference>
<dbReference type="PROSITE" id="PS50005">
    <property type="entry name" value="TPR"/>
    <property type="match status" value="1"/>
</dbReference>
<dbReference type="PANTHER" id="PTHR46540:SF1">
    <property type="entry name" value="TETRATRICOPEPTIDE REPEAT PROTEIN 12"/>
    <property type="match status" value="1"/>
</dbReference>
<dbReference type="SUPFAM" id="SSF48452">
    <property type="entry name" value="TPR-like"/>
    <property type="match status" value="1"/>
</dbReference>